<sequence length="74" mass="8599">MKLFQCIRVMSKRTMTRRDAAIQGTLKWDTTKVDTMKQQSSLLPIRQRLLGRDLRLTAKRSSFQYSISLQHTAG</sequence>
<gene>
    <name evidence="1" type="primary">RvY_19138-1</name>
    <name evidence="1" type="synonym">RvY_19138.1</name>
    <name evidence="1" type="ORF">RvY_19138</name>
</gene>
<evidence type="ECO:0000313" key="2">
    <source>
        <dbReference type="Proteomes" id="UP000186922"/>
    </source>
</evidence>
<name>A0A1D1WBM3_RAMVA</name>
<proteinExistence type="predicted"/>
<dbReference type="EMBL" id="BDGG01000024">
    <property type="protein sequence ID" value="GAV09634.1"/>
    <property type="molecule type" value="Genomic_DNA"/>
</dbReference>
<protein>
    <submittedName>
        <fullName evidence="1">Uncharacterized protein</fullName>
    </submittedName>
</protein>
<dbReference type="AlphaFoldDB" id="A0A1D1WBM3"/>
<accession>A0A1D1WBM3</accession>
<dbReference type="Proteomes" id="UP000186922">
    <property type="component" value="Unassembled WGS sequence"/>
</dbReference>
<reference evidence="1 2" key="1">
    <citation type="journal article" date="2016" name="Nat. Commun.">
        <title>Extremotolerant tardigrade genome and improved radiotolerance of human cultured cells by tardigrade-unique protein.</title>
        <authorList>
            <person name="Hashimoto T."/>
            <person name="Horikawa D.D."/>
            <person name="Saito Y."/>
            <person name="Kuwahara H."/>
            <person name="Kozuka-Hata H."/>
            <person name="Shin-I T."/>
            <person name="Minakuchi Y."/>
            <person name="Ohishi K."/>
            <person name="Motoyama A."/>
            <person name="Aizu T."/>
            <person name="Enomoto A."/>
            <person name="Kondo K."/>
            <person name="Tanaka S."/>
            <person name="Hara Y."/>
            <person name="Koshikawa S."/>
            <person name="Sagara H."/>
            <person name="Miura T."/>
            <person name="Yokobori S."/>
            <person name="Miyagawa K."/>
            <person name="Suzuki Y."/>
            <person name="Kubo T."/>
            <person name="Oyama M."/>
            <person name="Kohara Y."/>
            <person name="Fujiyama A."/>
            <person name="Arakawa K."/>
            <person name="Katayama T."/>
            <person name="Toyoda A."/>
            <person name="Kunieda T."/>
        </authorList>
    </citation>
    <scope>NUCLEOTIDE SEQUENCE [LARGE SCALE GENOMIC DNA]</scope>
    <source>
        <strain evidence="1 2">YOKOZUNA-1</strain>
    </source>
</reference>
<evidence type="ECO:0000313" key="1">
    <source>
        <dbReference type="EMBL" id="GAV09634.1"/>
    </source>
</evidence>
<comment type="caution">
    <text evidence="1">The sequence shown here is derived from an EMBL/GenBank/DDBJ whole genome shotgun (WGS) entry which is preliminary data.</text>
</comment>
<keyword evidence="2" id="KW-1185">Reference proteome</keyword>
<organism evidence="1 2">
    <name type="scientific">Ramazzottius varieornatus</name>
    <name type="common">Water bear</name>
    <name type="synonym">Tardigrade</name>
    <dbReference type="NCBI Taxonomy" id="947166"/>
    <lineage>
        <taxon>Eukaryota</taxon>
        <taxon>Metazoa</taxon>
        <taxon>Ecdysozoa</taxon>
        <taxon>Tardigrada</taxon>
        <taxon>Eutardigrada</taxon>
        <taxon>Parachela</taxon>
        <taxon>Hypsibioidea</taxon>
        <taxon>Ramazzottiidae</taxon>
        <taxon>Ramazzottius</taxon>
    </lineage>
</organism>